<evidence type="ECO:0000313" key="3">
    <source>
        <dbReference type="RefSeq" id="XP_018328229.1"/>
    </source>
</evidence>
<dbReference type="GeneID" id="108739044"/>
<dbReference type="OrthoDB" id="5950649at2759"/>
<name>A0A1W4WWI6_AGRPL</name>
<keyword evidence="1" id="KW-0812">Transmembrane</keyword>
<dbReference type="InParanoid" id="A0A1W4WWI6"/>
<dbReference type="RefSeq" id="XP_018328229.1">
    <property type="nucleotide sequence ID" value="XM_018472727.2"/>
</dbReference>
<sequence>MKTFHFELVFHRGNIQFVMELVKSLSVFCFFLLSAILYIGFVKSASIKKDVVQKCQEIPKIVLAHVLGSAFNPRYMSINIPFIDNNKYIDDSNKRKVNAYLPFYVGDDLVTEDKSDDVPAWNVDFGVENLHRSDLLSGTVRKKRVANIKPGGPHWKCESEVKWIDLGVDYFPRFLRTVECTTSDCWYGRYKCRPRAFTVRLLKRRSDKCDESEISYKSGVSGLPDELRELWVWEERAVNFCCDCAI</sequence>
<accession>A0A1W4WWI6</accession>
<dbReference type="STRING" id="224129.A0A1W4WWI6"/>
<dbReference type="AlphaFoldDB" id="A0A1W4WWI6"/>
<dbReference type="Proteomes" id="UP000192223">
    <property type="component" value="Unplaced"/>
</dbReference>
<evidence type="ECO:0000256" key="1">
    <source>
        <dbReference type="SAM" id="Phobius"/>
    </source>
</evidence>
<dbReference type="PANTHER" id="PTHR39940">
    <property type="entry name" value="PROTHORACICOTROPIC HORMONE, ISOFORM F"/>
    <property type="match status" value="1"/>
</dbReference>
<gene>
    <name evidence="3" type="primary">LOC108739044</name>
</gene>
<proteinExistence type="predicted"/>
<keyword evidence="1" id="KW-0472">Membrane</keyword>
<dbReference type="PANTHER" id="PTHR39940:SF4">
    <property type="entry name" value="PROTEIN TRUNK"/>
    <property type="match status" value="1"/>
</dbReference>
<evidence type="ECO:0000313" key="2">
    <source>
        <dbReference type="Proteomes" id="UP000192223"/>
    </source>
</evidence>
<feature type="transmembrane region" description="Helical" evidence="1">
    <location>
        <begin position="21"/>
        <end position="41"/>
    </location>
</feature>
<organism evidence="2 3">
    <name type="scientific">Agrilus planipennis</name>
    <name type="common">Emerald ash borer</name>
    <name type="synonym">Agrilus marcopoli</name>
    <dbReference type="NCBI Taxonomy" id="224129"/>
    <lineage>
        <taxon>Eukaryota</taxon>
        <taxon>Metazoa</taxon>
        <taxon>Ecdysozoa</taxon>
        <taxon>Arthropoda</taxon>
        <taxon>Hexapoda</taxon>
        <taxon>Insecta</taxon>
        <taxon>Pterygota</taxon>
        <taxon>Neoptera</taxon>
        <taxon>Endopterygota</taxon>
        <taxon>Coleoptera</taxon>
        <taxon>Polyphaga</taxon>
        <taxon>Elateriformia</taxon>
        <taxon>Buprestoidea</taxon>
        <taxon>Buprestidae</taxon>
        <taxon>Agrilinae</taxon>
        <taxon>Agrilus</taxon>
    </lineage>
</organism>
<dbReference type="InterPro" id="IPR052876">
    <property type="entry name" value="Insect_Hormone_Regulators"/>
</dbReference>
<reference evidence="3" key="1">
    <citation type="submission" date="2025-08" db="UniProtKB">
        <authorList>
            <consortium name="RefSeq"/>
        </authorList>
    </citation>
    <scope>IDENTIFICATION</scope>
    <source>
        <tissue evidence="3">Entire body</tissue>
    </source>
</reference>
<dbReference type="KEGG" id="apln:108739044"/>
<keyword evidence="2" id="KW-1185">Reference proteome</keyword>
<dbReference type="Gene3D" id="2.10.90.10">
    <property type="entry name" value="Cystine-knot cytokines"/>
    <property type="match status" value="1"/>
</dbReference>
<dbReference type="FunCoup" id="A0A1W4WWI6">
    <property type="interactions" value="67"/>
</dbReference>
<dbReference type="InterPro" id="IPR029034">
    <property type="entry name" value="Cystine-knot_cytokine"/>
</dbReference>
<dbReference type="SUPFAM" id="SSF57501">
    <property type="entry name" value="Cystine-knot cytokines"/>
    <property type="match status" value="1"/>
</dbReference>
<keyword evidence="1" id="KW-1133">Transmembrane helix</keyword>
<dbReference type="GO" id="GO:0005102">
    <property type="term" value="F:signaling receptor binding"/>
    <property type="evidence" value="ECO:0007669"/>
    <property type="project" value="TreeGrafter"/>
</dbReference>
<protein>
    <submittedName>
        <fullName evidence="3">Protein trunk</fullName>
    </submittedName>
</protein>